<dbReference type="SUPFAM" id="SSF56235">
    <property type="entry name" value="N-terminal nucleophile aminohydrolases (Ntn hydrolases)"/>
    <property type="match status" value="1"/>
</dbReference>
<dbReference type="InterPro" id="IPR051786">
    <property type="entry name" value="ASN_synthetase/amidase"/>
</dbReference>
<keyword evidence="8" id="KW-0028">Amino-acid biosynthesis</keyword>
<comment type="pathway">
    <text evidence="1">Amino-acid biosynthesis; L-asparagine biosynthesis; L-asparagine from L-aspartate (L-Gln route): step 1/1.</text>
</comment>
<feature type="binding site" evidence="9">
    <location>
        <position position="103"/>
    </location>
    <ligand>
        <name>L-glutamine</name>
        <dbReference type="ChEBI" id="CHEBI:58359"/>
    </ligand>
</feature>
<evidence type="ECO:0000256" key="5">
    <source>
        <dbReference type="ARBA" id="ARBA00022840"/>
    </source>
</evidence>
<keyword evidence="4 9" id="KW-0547">Nucleotide-binding</keyword>
<dbReference type="EC" id="6.3.5.4" evidence="3"/>
<comment type="catalytic activity">
    <reaction evidence="7">
        <text>L-aspartate + L-glutamine + ATP + H2O = L-asparagine + L-glutamate + AMP + diphosphate + H(+)</text>
        <dbReference type="Rhea" id="RHEA:12228"/>
        <dbReference type="ChEBI" id="CHEBI:15377"/>
        <dbReference type="ChEBI" id="CHEBI:15378"/>
        <dbReference type="ChEBI" id="CHEBI:29985"/>
        <dbReference type="ChEBI" id="CHEBI:29991"/>
        <dbReference type="ChEBI" id="CHEBI:30616"/>
        <dbReference type="ChEBI" id="CHEBI:33019"/>
        <dbReference type="ChEBI" id="CHEBI:58048"/>
        <dbReference type="ChEBI" id="CHEBI:58359"/>
        <dbReference type="ChEBI" id="CHEBI:456215"/>
        <dbReference type="EC" id="6.3.5.4"/>
    </reaction>
</comment>
<dbReference type="CDD" id="cd01991">
    <property type="entry name" value="Asn_synthase_B_C"/>
    <property type="match status" value="1"/>
</dbReference>
<dbReference type="InterPro" id="IPR017932">
    <property type="entry name" value="GATase_2_dom"/>
</dbReference>
<evidence type="ECO:0000256" key="9">
    <source>
        <dbReference type="PIRSR" id="PIRSR001589-2"/>
    </source>
</evidence>
<dbReference type="InterPro" id="IPR029055">
    <property type="entry name" value="Ntn_hydrolases_N"/>
</dbReference>
<dbReference type="AlphaFoldDB" id="A0A369A3B5"/>
<dbReference type="CDD" id="cd00712">
    <property type="entry name" value="AsnB"/>
    <property type="match status" value="1"/>
</dbReference>
<dbReference type="InterPro" id="IPR001962">
    <property type="entry name" value="Asn_synthase"/>
</dbReference>
<evidence type="ECO:0000256" key="10">
    <source>
        <dbReference type="PIRSR" id="PIRSR001589-3"/>
    </source>
</evidence>
<name>A0A369A3B5_9FLAO</name>
<evidence type="ECO:0000313" key="12">
    <source>
        <dbReference type="EMBL" id="RCX03810.1"/>
    </source>
</evidence>
<dbReference type="InterPro" id="IPR006426">
    <property type="entry name" value="Asn_synth_AEB"/>
</dbReference>
<evidence type="ECO:0000313" key="13">
    <source>
        <dbReference type="Proteomes" id="UP000253517"/>
    </source>
</evidence>
<gene>
    <name evidence="12" type="ORF">DES35_102266</name>
</gene>
<evidence type="ECO:0000256" key="7">
    <source>
        <dbReference type="ARBA" id="ARBA00048741"/>
    </source>
</evidence>
<evidence type="ECO:0000256" key="6">
    <source>
        <dbReference type="ARBA" id="ARBA00022962"/>
    </source>
</evidence>
<feature type="domain" description="Glutamine amidotransferase type-2" evidence="11">
    <location>
        <begin position="2"/>
        <end position="217"/>
    </location>
</feature>
<evidence type="ECO:0000259" key="11">
    <source>
        <dbReference type="PROSITE" id="PS51278"/>
    </source>
</evidence>
<dbReference type="GO" id="GO:0005524">
    <property type="term" value="F:ATP binding"/>
    <property type="evidence" value="ECO:0007669"/>
    <property type="project" value="UniProtKB-KW"/>
</dbReference>
<keyword evidence="5 9" id="KW-0067">ATP-binding</keyword>
<dbReference type="GO" id="GO:0005829">
    <property type="term" value="C:cytosol"/>
    <property type="evidence" value="ECO:0007669"/>
    <property type="project" value="TreeGrafter"/>
</dbReference>
<reference evidence="12 13" key="1">
    <citation type="submission" date="2018-07" db="EMBL/GenBank/DDBJ databases">
        <title>Genomic Encyclopedia of Type Strains, Phase IV (KMG-IV): sequencing the most valuable type-strain genomes for metagenomic binning, comparative biology and taxonomic classification.</title>
        <authorList>
            <person name="Goeker M."/>
        </authorList>
    </citation>
    <scope>NUCLEOTIDE SEQUENCE [LARGE SCALE GENOMIC DNA]</scope>
    <source>
        <strain evidence="12 13">DSM 21410</strain>
    </source>
</reference>
<protein>
    <recommendedName>
        <fullName evidence="3">asparagine synthase (glutamine-hydrolyzing)</fullName>
        <ecNumber evidence="3">6.3.5.4</ecNumber>
    </recommendedName>
</protein>
<dbReference type="SUPFAM" id="SSF52402">
    <property type="entry name" value="Adenine nucleotide alpha hydrolases-like"/>
    <property type="match status" value="1"/>
</dbReference>
<evidence type="ECO:0000256" key="8">
    <source>
        <dbReference type="PIRSR" id="PIRSR001589-1"/>
    </source>
</evidence>
<comment type="similarity">
    <text evidence="2">Belongs to the asparagine synthetase family.</text>
</comment>
<feature type="site" description="Important for beta-aspartyl-AMP intermediate formation" evidence="10">
    <location>
        <position position="369"/>
    </location>
</feature>
<dbReference type="PANTHER" id="PTHR43284">
    <property type="entry name" value="ASPARAGINE SYNTHETASE (GLUTAMINE-HYDROLYZING)"/>
    <property type="match status" value="1"/>
</dbReference>
<accession>A0A369A3B5</accession>
<dbReference type="PIRSF" id="PIRSF001589">
    <property type="entry name" value="Asn_synthetase_glu-h"/>
    <property type="match status" value="1"/>
</dbReference>
<organism evidence="12 13">
    <name type="scientific">Schleiferia thermophila</name>
    <dbReference type="NCBI Taxonomy" id="884107"/>
    <lineage>
        <taxon>Bacteria</taxon>
        <taxon>Pseudomonadati</taxon>
        <taxon>Bacteroidota</taxon>
        <taxon>Flavobacteriia</taxon>
        <taxon>Flavobacteriales</taxon>
        <taxon>Schleiferiaceae</taxon>
        <taxon>Schleiferia</taxon>
    </lineage>
</organism>
<dbReference type="InterPro" id="IPR014729">
    <property type="entry name" value="Rossmann-like_a/b/a_fold"/>
</dbReference>
<keyword evidence="13" id="KW-1185">Reference proteome</keyword>
<dbReference type="Gene3D" id="3.60.20.10">
    <property type="entry name" value="Glutamine Phosphoribosylpyrophosphate, subunit 1, domain 1"/>
    <property type="match status" value="1"/>
</dbReference>
<dbReference type="PROSITE" id="PS51278">
    <property type="entry name" value="GATASE_TYPE_2"/>
    <property type="match status" value="1"/>
</dbReference>
<feature type="binding site" evidence="9">
    <location>
        <position position="294"/>
    </location>
    <ligand>
        <name>ATP</name>
        <dbReference type="ChEBI" id="CHEBI:30616"/>
    </ligand>
</feature>
<dbReference type="EMBL" id="QPJS01000002">
    <property type="protein sequence ID" value="RCX03810.1"/>
    <property type="molecule type" value="Genomic_DNA"/>
</dbReference>
<dbReference type="Gene3D" id="3.40.50.620">
    <property type="entry name" value="HUPs"/>
    <property type="match status" value="1"/>
</dbReference>
<dbReference type="InterPro" id="IPR033738">
    <property type="entry name" value="AsnB_N"/>
</dbReference>
<dbReference type="RefSeq" id="WP_037357286.1">
    <property type="nucleotide sequence ID" value="NZ_BHZF01000002.1"/>
</dbReference>
<evidence type="ECO:0000256" key="1">
    <source>
        <dbReference type="ARBA" id="ARBA00005187"/>
    </source>
</evidence>
<dbReference type="GO" id="GO:0004066">
    <property type="term" value="F:asparagine synthase (glutamine-hydrolyzing) activity"/>
    <property type="evidence" value="ECO:0007669"/>
    <property type="project" value="UniProtKB-EC"/>
</dbReference>
<feature type="active site" description="For GATase activity" evidence="8">
    <location>
        <position position="2"/>
    </location>
</feature>
<evidence type="ECO:0000256" key="2">
    <source>
        <dbReference type="ARBA" id="ARBA00005752"/>
    </source>
</evidence>
<dbReference type="NCBIfam" id="TIGR01536">
    <property type="entry name" value="asn_synth_AEB"/>
    <property type="match status" value="1"/>
</dbReference>
<proteinExistence type="inferred from homology"/>
<keyword evidence="6 8" id="KW-0315">Glutamine amidotransferase</keyword>
<comment type="caution">
    <text evidence="12">The sequence shown here is derived from an EMBL/GenBank/DDBJ whole genome shotgun (WGS) entry which is preliminary data.</text>
</comment>
<keyword evidence="8" id="KW-0061">Asparagine biosynthesis</keyword>
<dbReference type="Pfam" id="PF00733">
    <property type="entry name" value="Asn_synthase"/>
    <property type="match status" value="1"/>
</dbReference>
<dbReference type="GO" id="GO:0006529">
    <property type="term" value="P:asparagine biosynthetic process"/>
    <property type="evidence" value="ECO:0007669"/>
    <property type="project" value="UniProtKB-KW"/>
</dbReference>
<dbReference type="Pfam" id="PF13537">
    <property type="entry name" value="GATase_7"/>
    <property type="match status" value="1"/>
</dbReference>
<dbReference type="Proteomes" id="UP000253517">
    <property type="component" value="Unassembled WGS sequence"/>
</dbReference>
<evidence type="ECO:0000256" key="3">
    <source>
        <dbReference type="ARBA" id="ARBA00012737"/>
    </source>
</evidence>
<evidence type="ECO:0000256" key="4">
    <source>
        <dbReference type="ARBA" id="ARBA00022741"/>
    </source>
</evidence>
<dbReference type="PANTHER" id="PTHR43284:SF1">
    <property type="entry name" value="ASPARAGINE SYNTHETASE"/>
    <property type="match status" value="1"/>
</dbReference>
<sequence>MCGFSGLVDFSGRYDSNWIKKSIDLLRHRGPDDEGIEGIVNSEYTVWLGFRRLAIIDLTQAGHQPMFSADRRVAIVFNGEVYNYRQLRNELIERGYTFRSNSDTEVILCLYQEFGISFVNKLNGMFAIALCDFSKHKLYLIRDRIGVKPLYYKLSTSGNILFASELKALLALEKTDQKISHSAVFQYFTTGYIPSPNSIFDGISKLSPGHYAEYELMSKHIRLERYWEITPGQRQFESLKSAALELEELMRDAFSLRMIADVPVGIFLSGGYDSTCVTAILQSMSSNRLKTFTIGFNEADYNEAPFARRVAQHIGTEHHELLCTKEQALDIIPELAYYYDEPFGDSSAIPTMLVSRLAKSHVTVSLSADGGDELFAGYQRHLKGLQQIGLLSKIPSGIRTSVLSILKAIPRQKDVMKHDLISKLANYLRYEKVPLLFLNQLSIFSPYQIQSLLREPATIMPLQEFHVMTDRLDSVLKQILLTDLTTYLPDDILTKVDRATMAVSLEGREPLLDYRLVEFAFQLPDEFKIDKSGMQKAILKHIVHQYVPREIMERPKMGFGIPIHRWLQKDLSWMLQEIFSEEKIKKQGFFNHKTISQAIQSFLKYGENTDFQRIWLLLMFQMWFDRWVDAQS</sequence>